<dbReference type="EMBL" id="JAHWYN010000017">
    <property type="protein sequence ID" value="MBW4362046.1"/>
    <property type="molecule type" value="Genomic_DNA"/>
</dbReference>
<comment type="caution">
    <text evidence="1">The sequence shown here is derived from an EMBL/GenBank/DDBJ whole genome shotgun (WGS) entry which is preliminary data.</text>
</comment>
<dbReference type="Proteomes" id="UP000812031">
    <property type="component" value="Unassembled WGS sequence"/>
</dbReference>
<evidence type="ECO:0000313" key="2">
    <source>
        <dbReference type="Proteomes" id="UP000812031"/>
    </source>
</evidence>
<evidence type="ECO:0000313" key="1">
    <source>
        <dbReference type="EMBL" id="MBW4362046.1"/>
    </source>
</evidence>
<dbReference type="RefSeq" id="WP_219318535.1">
    <property type="nucleotide sequence ID" value="NZ_JAHWYN010000017.1"/>
</dbReference>
<organism evidence="1 2">
    <name type="scientific">Flavobacterium taihuense</name>
    <dbReference type="NCBI Taxonomy" id="2857508"/>
    <lineage>
        <taxon>Bacteria</taxon>
        <taxon>Pseudomonadati</taxon>
        <taxon>Bacteroidota</taxon>
        <taxon>Flavobacteriia</taxon>
        <taxon>Flavobacteriales</taxon>
        <taxon>Flavobacteriaceae</taxon>
        <taxon>Flavobacterium</taxon>
    </lineage>
</organism>
<accession>A0ABS6XZD8</accession>
<reference evidence="1 2" key="1">
    <citation type="submission" date="2021-07" db="EMBL/GenBank/DDBJ databases">
        <title>Flavobacterium sp. nov. isolated from sediment on the Taihu Lake.</title>
        <authorList>
            <person name="Qu J.-H."/>
        </authorList>
    </citation>
    <scope>NUCLEOTIDE SEQUENCE [LARGE SCALE GENOMIC DNA]</scope>
    <source>
        <strain evidence="1 2">NAS39</strain>
    </source>
</reference>
<gene>
    <name evidence="1" type="ORF">KZH69_16270</name>
</gene>
<sequence length="106" mass="11831">MKKLKFLVIGKNEAILEVLVRLLNTEKDWTAEGFMDENQALSVSDFSKFDILLLSCGIEETIEQLIREKAIELNPTLIIIQHYGGGSGLLKNEILSALAESGRQIL</sequence>
<name>A0ABS6XZD8_9FLAO</name>
<keyword evidence="2" id="KW-1185">Reference proteome</keyword>
<proteinExistence type="predicted"/>
<protein>
    <submittedName>
        <fullName evidence="1">Uncharacterized protein</fullName>
    </submittedName>
</protein>